<reference evidence="2 3" key="1">
    <citation type="submission" date="2021-03" db="EMBL/GenBank/DDBJ databases">
        <title>Sequencing the genomes of 1000 actinobacteria strains.</title>
        <authorList>
            <person name="Klenk H.-P."/>
        </authorList>
    </citation>
    <scope>NUCLEOTIDE SEQUENCE [LARGE SCALE GENOMIC DNA]</scope>
    <source>
        <strain evidence="2 3">DSM 45510</strain>
    </source>
</reference>
<dbReference type="InterPro" id="IPR036388">
    <property type="entry name" value="WH-like_DNA-bd_sf"/>
</dbReference>
<protein>
    <submittedName>
        <fullName evidence="2">DNA-binding transcriptional ArsR family regulator</fullName>
    </submittedName>
</protein>
<proteinExistence type="predicted"/>
<dbReference type="InterPro" id="IPR036390">
    <property type="entry name" value="WH_DNA-bd_sf"/>
</dbReference>
<accession>A0ABS4PUW0</accession>
<feature type="domain" description="HTH arsR-type" evidence="1">
    <location>
        <begin position="4"/>
        <end position="99"/>
    </location>
</feature>
<gene>
    <name evidence="2" type="ORF">JOM49_004746</name>
</gene>
<evidence type="ECO:0000313" key="2">
    <source>
        <dbReference type="EMBL" id="MBP2183220.1"/>
    </source>
</evidence>
<dbReference type="EMBL" id="JAGGMS010000001">
    <property type="protein sequence ID" value="MBP2183220.1"/>
    <property type="molecule type" value="Genomic_DNA"/>
</dbReference>
<dbReference type="Gene3D" id="1.10.10.10">
    <property type="entry name" value="Winged helix-like DNA-binding domain superfamily/Winged helix DNA-binding domain"/>
    <property type="match status" value="1"/>
</dbReference>
<dbReference type="CDD" id="cd00090">
    <property type="entry name" value="HTH_ARSR"/>
    <property type="match status" value="1"/>
</dbReference>
<keyword evidence="2" id="KW-0238">DNA-binding</keyword>
<dbReference type="SUPFAM" id="SSF46785">
    <property type="entry name" value="Winged helix' DNA-binding domain"/>
    <property type="match status" value="1"/>
</dbReference>
<sequence>MAELPPRTRVRDVELLKALAHPLRSALLNYLMAVGPRTASECAVAVDSSASNCSWHLRQLAEFGLVERAESGDGRERPWRVKHVGLDFGELADEPSARSAQLAVFGTRLREEEELTQRYLDTAERSEPEWLDASSINFYGLRVTAAELADLVTAVDALIRPYVGTIRQDAPADARPVHVSLRAFRRIEADGQPSA</sequence>
<dbReference type="GO" id="GO:0003677">
    <property type="term" value="F:DNA binding"/>
    <property type="evidence" value="ECO:0007669"/>
    <property type="project" value="UniProtKB-KW"/>
</dbReference>
<dbReference type="RefSeq" id="WP_209666419.1">
    <property type="nucleotide sequence ID" value="NZ_JAGGMS010000001.1"/>
</dbReference>
<keyword evidence="3" id="KW-1185">Reference proteome</keyword>
<evidence type="ECO:0000313" key="3">
    <source>
        <dbReference type="Proteomes" id="UP000741013"/>
    </source>
</evidence>
<dbReference type="InterPro" id="IPR011991">
    <property type="entry name" value="ArsR-like_HTH"/>
</dbReference>
<comment type="caution">
    <text evidence="2">The sequence shown here is derived from an EMBL/GenBank/DDBJ whole genome shotgun (WGS) entry which is preliminary data.</text>
</comment>
<dbReference type="Pfam" id="PF12840">
    <property type="entry name" value="HTH_20"/>
    <property type="match status" value="1"/>
</dbReference>
<evidence type="ECO:0000259" key="1">
    <source>
        <dbReference type="PROSITE" id="PS50987"/>
    </source>
</evidence>
<organism evidence="2 3">
    <name type="scientific">Amycolatopsis magusensis</name>
    <dbReference type="NCBI Taxonomy" id="882444"/>
    <lineage>
        <taxon>Bacteria</taxon>
        <taxon>Bacillati</taxon>
        <taxon>Actinomycetota</taxon>
        <taxon>Actinomycetes</taxon>
        <taxon>Pseudonocardiales</taxon>
        <taxon>Pseudonocardiaceae</taxon>
        <taxon>Amycolatopsis</taxon>
    </lineage>
</organism>
<dbReference type="PROSITE" id="PS50987">
    <property type="entry name" value="HTH_ARSR_2"/>
    <property type="match status" value="1"/>
</dbReference>
<dbReference type="InterPro" id="IPR001845">
    <property type="entry name" value="HTH_ArsR_DNA-bd_dom"/>
</dbReference>
<dbReference type="Proteomes" id="UP000741013">
    <property type="component" value="Unassembled WGS sequence"/>
</dbReference>
<name>A0ABS4PUW0_9PSEU</name>
<dbReference type="SMART" id="SM00418">
    <property type="entry name" value="HTH_ARSR"/>
    <property type="match status" value="1"/>
</dbReference>